<keyword evidence="6" id="KW-0539">Nucleus</keyword>
<feature type="region of interest" description="Disordered" evidence="7">
    <location>
        <begin position="834"/>
        <end position="868"/>
    </location>
</feature>
<evidence type="ECO:0000256" key="1">
    <source>
        <dbReference type="ARBA" id="ARBA00004123"/>
    </source>
</evidence>
<proteinExistence type="predicted"/>
<evidence type="ECO:0000256" key="3">
    <source>
        <dbReference type="ARBA" id="ARBA00023015"/>
    </source>
</evidence>
<dbReference type="Pfam" id="PF08447">
    <property type="entry name" value="PAS_3"/>
    <property type="match status" value="1"/>
</dbReference>
<dbReference type="Proteomes" id="UP001642540">
    <property type="component" value="Unassembled WGS sequence"/>
</dbReference>
<feature type="domain" description="BHLH" evidence="9">
    <location>
        <begin position="38"/>
        <end position="91"/>
    </location>
</feature>
<dbReference type="SUPFAM" id="SSF55785">
    <property type="entry name" value="PYP-like sensor domain (PAS domain)"/>
    <property type="match status" value="2"/>
</dbReference>
<feature type="domain" description="PAS" evidence="8">
    <location>
        <begin position="129"/>
        <end position="199"/>
    </location>
</feature>
<dbReference type="InterPro" id="IPR035965">
    <property type="entry name" value="PAS-like_dom_sf"/>
</dbReference>
<evidence type="ECO:0000256" key="7">
    <source>
        <dbReference type="SAM" id="MobiDB-lite"/>
    </source>
</evidence>
<feature type="compositionally biased region" description="Low complexity" evidence="7">
    <location>
        <begin position="637"/>
        <end position="655"/>
    </location>
</feature>
<dbReference type="Gene3D" id="3.30.450.20">
    <property type="entry name" value="PAS domain"/>
    <property type="match status" value="2"/>
</dbReference>
<dbReference type="CDD" id="cd00130">
    <property type="entry name" value="PAS"/>
    <property type="match status" value="2"/>
</dbReference>
<keyword evidence="2" id="KW-0677">Repeat</keyword>
<feature type="compositionally biased region" description="Polar residues" evidence="7">
    <location>
        <begin position="211"/>
        <end position="222"/>
    </location>
</feature>
<feature type="compositionally biased region" description="Polar residues" evidence="7">
    <location>
        <begin position="103"/>
        <end position="112"/>
    </location>
</feature>
<dbReference type="InterPro" id="IPR013767">
    <property type="entry name" value="PAS_fold"/>
</dbReference>
<dbReference type="SMART" id="SM00353">
    <property type="entry name" value="HLH"/>
    <property type="match status" value="1"/>
</dbReference>
<feature type="region of interest" description="Disordered" evidence="7">
    <location>
        <begin position="671"/>
        <end position="710"/>
    </location>
</feature>
<feature type="compositionally biased region" description="Polar residues" evidence="7">
    <location>
        <begin position="528"/>
        <end position="569"/>
    </location>
</feature>
<feature type="compositionally biased region" description="Polar residues" evidence="7">
    <location>
        <begin position="913"/>
        <end position="924"/>
    </location>
</feature>
<feature type="region of interest" description="Disordered" evidence="7">
    <location>
        <begin position="457"/>
        <end position="659"/>
    </location>
</feature>
<dbReference type="PROSITE" id="PS50112">
    <property type="entry name" value="PAS"/>
    <property type="match status" value="2"/>
</dbReference>
<name>A0ABP1QWU9_9HEXA</name>
<dbReference type="PANTHER" id="PTHR23043">
    <property type="entry name" value="HYPOXIA-INDUCIBLE FACTOR 1 ALPHA"/>
    <property type="match status" value="1"/>
</dbReference>
<evidence type="ECO:0000256" key="5">
    <source>
        <dbReference type="ARBA" id="ARBA00023163"/>
    </source>
</evidence>
<dbReference type="InterPro" id="IPR013655">
    <property type="entry name" value="PAS_fold_3"/>
</dbReference>
<feature type="compositionally biased region" description="Basic and acidic residues" evidence="7">
    <location>
        <begin position="457"/>
        <end position="469"/>
    </location>
</feature>
<feature type="compositionally biased region" description="Low complexity" evidence="7">
    <location>
        <begin position="688"/>
        <end position="710"/>
    </location>
</feature>
<feature type="compositionally biased region" description="Polar residues" evidence="7">
    <location>
        <begin position="847"/>
        <end position="865"/>
    </location>
</feature>
<keyword evidence="4" id="KW-0238">DNA-binding</keyword>
<comment type="caution">
    <text evidence="10">The sequence shown here is derived from an EMBL/GenBank/DDBJ whole genome shotgun (WGS) entry which is preliminary data.</text>
</comment>
<keyword evidence="5" id="KW-0804">Transcription</keyword>
<protein>
    <recommendedName>
        <fullName evidence="12">Protein trachealess</fullName>
    </recommendedName>
</protein>
<dbReference type="SMART" id="SM00086">
    <property type="entry name" value="PAC"/>
    <property type="match status" value="1"/>
</dbReference>
<dbReference type="Pfam" id="PF23171">
    <property type="entry name" value="bHLH_HIF1A"/>
    <property type="match status" value="1"/>
</dbReference>
<dbReference type="SUPFAM" id="SSF47459">
    <property type="entry name" value="HLH, helix-loop-helix DNA-binding domain"/>
    <property type="match status" value="1"/>
</dbReference>
<dbReference type="EMBL" id="CAXLJM020000046">
    <property type="protein sequence ID" value="CAL8111057.1"/>
    <property type="molecule type" value="Genomic_DNA"/>
</dbReference>
<comment type="subcellular location">
    <subcellularLocation>
        <location evidence="1">Nucleus</location>
    </subcellularLocation>
</comment>
<keyword evidence="3" id="KW-0805">Transcription regulation</keyword>
<reference evidence="10 11" key="1">
    <citation type="submission" date="2024-08" db="EMBL/GenBank/DDBJ databases">
        <authorList>
            <person name="Cucini C."/>
            <person name="Frati F."/>
        </authorList>
    </citation>
    <scope>NUCLEOTIDE SEQUENCE [LARGE SCALE GENOMIC DNA]</scope>
</reference>
<accession>A0ABP1QWU9</accession>
<evidence type="ECO:0000313" key="10">
    <source>
        <dbReference type="EMBL" id="CAL8111057.1"/>
    </source>
</evidence>
<feature type="domain" description="PAS" evidence="8">
    <location>
        <begin position="340"/>
        <end position="387"/>
    </location>
</feature>
<gene>
    <name evidence="10" type="ORF">ODALV1_LOCUS14688</name>
</gene>
<organism evidence="10 11">
    <name type="scientific">Orchesella dallaii</name>
    <dbReference type="NCBI Taxonomy" id="48710"/>
    <lineage>
        <taxon>Eukaryota</taxon>
        <taxon>Metazoa</taxon>
        <taxon>Ecdysozoa</taxon>
        <taxon>Arthropoda</taxon>
        <taxon>Hexapoda</taxon>
        <taxon>Collembola</taxon>
        <taxon>Entomobryomorpha</taxon>
        <taxon>Entomobryoidea</taxon>
        <taxon>Orchesellidae</taxon>
        <taxon>Orchesellinae</taxon>
        <taxon>Orchesella</taxon>
    </lineage>
</organism>
<dbReference type="CDD" id="cd19733">
    <property type="entry name" value="bHLH-PAS_trachealess_like"/>
    <property type="match status" value="1"/>
</dbReference>
<dbReference type="InterPro" id="IPR011598">
    <property type="entry name" value="bHLH_dom"/>
</dbReference>
<dbReference type="Pfam" id="PF00989">
    <property type="entry name" value="PAS"/>
    <property type="match status" value="1"/>
</dbReference>
<dbReference type="InterPro" id="IPR036638">
    <property type="entry name" value="HLH_DNA-bd_sf"/>
</dbReference>
<dbReference type="PROSITE" id="PS50888">
    <property type="entry name" value="BHLH"/>
    <property type="match status" value="1"/>
</dbReference>
<feature type="compositionally biased region" description="Polar residues" evidence="7">
    <location>
        <begin position="951"/>
        <end position="967"/>
    </location>
</feature>
<evidence type="ECO:0000259" key="9">
    <source>
        <dbReference type="PROSITE" id="PS50888"/>
    </source>
</evidence>
<sequence length="999" mass="107770">MLPYGAVTAMDYAVAAGQFHPRQSPVNPAFTHSCILELRKEKSRDAARSRRGKENYEFYELAKLLPLPPAITSQLDKASIIRLTISYLRLRDFSSHGEPPWRDNNNPTSNKKGSVRPRPSGNVTLDLFEQHQGTHILQSLDGFAFALAADGRFLYISETVSIYLGLSQVEMTGSSVFDYIHQQDHAELAEQLGLGLAHGPGANVPSPAGSEDNSSSSATNNPDGKHYAPTENYSQISNNYDVSSVMSISSTSGYKGLERAFCIRMKSTLTKRGCHFKSSGYRVVLVLCKLRPQYSFSHTRKTPPPLLGMVALAIALPPPSVHEIRLETDMFVTRLTFDFRIVHCEPRVAELLEYTPEEMTGRNLYSICHAEDVSKLRKCHVDLLNKGQVMSQYYRLMNKNGGYTWLQTCATVVCNTKNSDEQSIICVNYIMSGKEYSHVVMDCCQLEQECPPTVKREVVLDENDRKSPDQDSSEGNGSGRDGLGGAHHHDSSKSPGARSGAGSDRSPDIRDSCAGRERRAPNSGLVHQKSTSNRLSDEVNTTVLPDSQPLTPISTSTSDHPRTPQSVRSLDSEPMIQPPIPVTPSVPATNSGKSTGRKRKIDRSTASAASRMSSSSTNSASIGESISAATALHMEGSSSVSSRNSHSSSSNSHSSPCANKRQIIVQNEMMESPGTTSSSGQGQGINGNSGHDSGPSPHNNSSDPDNSVDNLRWRKTSHSQAWDASASSSVKDLEQVMSKHLPGRESDQVPPIVTSGIDFSTDSLLRQSTGSRAGSAIQWVGAGAQSGPGLPVSALLRQLCASRESVIRANVQAAAAAAVVAARGGGSYYPDMSTVQSALPTPPGSDTYPSESQFMLSSHQKSTSAGDFPSLVPYSSVSSYDYQSAMTPPASVSPRDKPSSYSTDPANAYGDSASISAANTSFRPPQSYLDGPAQPLPLKPQVYGYHPHSALESQYGNPLTDHSQSQFYPPPHTGFHLYHPGKPTPYGDLKNANWYSAAS</sequence>
<evidence type="ECO:0008006" key="12">
    <source>
        <dbReference type="Google" id="ProtNLM"/>
    </source>
</evidence>
<feature type="compositionally biased region" description="Low complexity" evidence="7">
    <location>
        <begin position="604"/>
        <end position="627"/>
    </location>
</feature>
<feature type="compositionally biased region" description="Basic and acidic residues" evidence="7">
    <location>
        <begin position="505"/>
        <end position="520"/>
    </location>
</feature>
<dbReference type="Gene3D" id="4.10.280.10">
    <property type="entry name" value="Helix-loop-helix DNA-binding domain"/>
    <property type="match status" value="1"/>
</dbReference>
<dbReference type="SMART" id="SM00091">
    <property type="entry name" value="PAS"/>
    <property type="match status" value="2"/>
</dbReference>
<feature type="region of interest" description="Disordered" evidence="7">
    <location>
        <begin position="199"/>
        <end position="232"/>
    </location>
</feature>
<evidence type="ECO:0000259" key="8">
    <source>
        <dbReference type="PROSITE" id="PS50112"/>
    </source>
</evidence>
<dbReference type="InterPro" id="IPR000014">
    <property type="entry name" value="PAS"/>
</dbReference>
<keyword evidence="11" id="KW-1185">Reference proteome</keyword>
<feature type="region of interest" description="Disordered" evidence="7">
    <location>
        <begin position="96"/>
        <end position="121"/>
    </location>
</feature>
<feature type="region of interest" description="Disordered" evidence="7">
    <location>
        <begin position="883"/>
        <end position="990"/>
    </location>
</feature>
<feature type="compositionally biased region" description="Gly residues" evidence="7">
    <location>
        <begin position="476"/>
        <end position="485"/>
    </location>
</feature>
<evidence type="ECO:0000256" key="6">
    <source>
        <dbReference type="ARBA" id="ARBA00023242"/>
    </source>
</evidence>
<dbReference type="InterPro" id="IPR001610">
    <property type="entry name" value="PAC"/>
</dbReference>
<dbReference type="PANTHER" id="PTHR23043:SF26">
    <property type="entry name" value="PROTEIN TRACHEALESS"/>
    <property type="match status" value="1"/>
</dbReference>
<evidence type="ECO:0000313" key="11">
    <source>
        <dbReference type="Proteomes" id="UP001642540"/>
    </source>
</evidence>
<evidence type="ECO:0000256" key="2">
    <source>
        <dbReference type="ARBA" id="ARBA00022737"/>
    </source>
</evidence>
<evidence type="ECO:0000256" key="4">
    <source>
        <dbReference type="ARBA" id="ARBA00023125"/>
    </source>
</evidence>